<protein>
    <submittedName>
        <fullName evidence="3">Putative amidohydrolase</fullName>
    </submittedName>
</protein>
<reference evidence="3" key="1">
    <citation type="submission" date="2017-02" db="EMBL/GenBank/DDBJ databases">
        <authorList>
            <person name="Regsiter A."/>
            <person name="William W."/>
        </authorList>
    </citation>
    <scope>NUCLEOTIDE SEQUENCE</scope>
    <source>
        <strain evidence="3">Bib</strain>
    </source>
</reference>
<gene>
    <name evidence="3" type="ORF">SPIROBIBN47_50035</name>
</gene>
<evidence type="ECO:0000256" key="1">
    <source>
        <dbReference type="ARBA" id="ARBA00022801"/>
    </source>
</evidence>
<dbReference type="InterPro" id="IPR003010">
    <property type="entry name" value="C-N_Hydrolase"/>
</dbReference>
<proteinExistence type="predicted"/>
<name>A0A3P3XMK5_9SPIR</name>
<feature type="domain" description="CN hydrolase" evidence="2">
    <location>
        <begin position="1"/>
        <end position="236"/>
    </location>
</feature>
<dbReference type="AlphaFoldDB" id="A0A3P3XMK5"/>
<dbReference type="EMBL" id="FWDM01000037">
    <property type="protein sequence ID" value="SLM15520.1"/>
    <property type="molecule type" value="Genomic_DNA"/>
</dbReference>
<dbReference type="Gene3D" id="3.60.110.10">
    <property type="entry name" value="Carbon-nitrogen hydrolase"/>
    <property type="match status" value="1"/>
</dbReference>
<organism evidence="3">
    <name type="scientific">uncultured spirochete</name>
    <dbReference type="NCBI Taxonomy" id="156406"/>
    <lineage>
        <taxon>Bacteria</taxon>
        <taxon>Pseudomonadati</taxon>
        <taxon>Spirochaetota</taxon>
        <taxon>Spirochaetia</taxon>
        <taxon>Spirochaetales</taxon>
        <taxon>environmental samples</taxon>
    </lineage>
</organism>
<dbReference type="Pfam" id="PF00795">
    <property type="entry name" value="CN_hydrolase"/>
    <property type="match status" value="1"/>
</dbReference>
<dbReference type="PANTHER" id="PTHR43674">
    <property type="entry name" value="NITRILASE C965.09-RELATED"/>
    <property type="match status" value="1"/>
</dbReference>
<accession>A0A3P3XMK5</accession>
<keyword evidence="1 3" id="KW-0378">Hydrolase</keyword>
<dbReference type="SUPFAM" id="SSF56317">
    <property type="entry name" value="Carbon-nitrogen hydrolase"/>
    <property type="match status" value="1"/>
</dbReference>
<dbReference type="GO" id="GO:0016811">
    <property type="term" value="F:hydrolase activity, acting on carbon-nitrogen (but not peptide) bonds, in linear amides"/>
    <property type="evidence" value="ECO:0007669"/>
    <property type="project" value="TreeGrafter"/>
</dbReference>
<sequence>MKIALAQFRPEFGESDRNIERLLRLCKENPADLYILPELAYTGYQFVSQEEVHALADSVHSRRIEAFRNAAKELDACLIFGFPELAGAVIYNSALAVLSDGREYLYRKTHLFYKETLYFSPGDTGFPVFEYRGARIGMAICFDWFFPESFRTLALKGADIIAHCSNLVLPYCQTADFAAAVQNRVFIATVNRVGAEQREDEQLAFTGESVLVSPKGEYLLRGPIEDEAVLVAEIDPEAARNKSINPYNEVFKMRRPGMYTLQ</sequence>
<evidence type="ECO:0000313" key="3">
    <source>
        <dbReference type="EMBL" id="SLM15520.1"/>
    </source>
</evidence>
<evidence type="ECO:0000259" key="2">
    <source>
        <dbReference type="PROSITE" id="PS50263"/>
    </source>
</evidence>
<dbReference type="InterPro" id="IPR036526">
    <property type="entry name" value="C-N_Hydrolase_sf"/>
</dbReference>
<dbReference type="InterPro" id="IPR050345">
    <property type="entry name" value="Aliph_Amidase/BUP"/>
</dbReference>
<dbReference type="PANTHER" id="PTHR43674:SF2">
    <property type="entry name" value="BETA-UREIDOPROPIONASE"/>
    <property type="match status" value="1"/>
</dbReference>
<dbReference type="PROSITE" id="PS50263">
    <property type="entry name" value="CN_HYDROLASE"/>
    <property type="match status" value="1"/>
</dbReference>